<gene>
    <name evidence="2" type="ORF">Pfra01_000945100</name>
</gene>
<dbReference type="GO" id="GO:0003676">
    <property type="term" value="F:nucleic acid binding"/>
    <property type="evidence" value="ECO:0007669"/>
    <property type="project" value="InterPro"/>
</dbReference>
<dbReference type="PANTHER" id="PTHR37984:SF5">
    <property type="entry name" value="PROTEIN NYNRIN-LIKE"/>
    <property type="match status" value="1"/>
</dbReference>
<evidence type="ECO:0000313" key="2">
    <source>
        <dbReference type="EMBL" id="GMF35569.1"/>
    </source>
</evidence>
<dbReference type="SUPFAM" id="SSF53098">
    <property type="entry name" value="Ribonuclease H-like"/>
    <property type="match status" value="1"/>
</dbReference>
<dbReference type="GO" id="GO:0015074">
    <property type="term" value="P:DNA integration"/>
    <property type="evidence" value="ECO:0007669"/>
    <property type="project" value="InterPro"/>
</dbReference>
<evidence type="ECO:0000259" key="1">
    <source>
        <dbReference type="PROSITE" id="PS50994"/>
    </source>
</evidence>
<dbReference type="OrthoDB" id="425619at2759"/>
<dbReference type="InterPro" id="IPR041588">
    <property type="entry name" value="Integrase_H2C2"/>
</dbReference>
<protein>
    <submittedName>
        <fullName evidence="2">Unnamed protein product</fullName>
    </submittedName>
</protein>
<dbReference type="InterPro" id="IPR012337">
    <property type="entry name" value="RNaseH-like_sf"/>
</dbReference>
<dbReference type="InterPro" id="IPR050951">
    <property type="entry name" value="Retrovirus_Pol_polyprotein"/>
</dbReference>
<proteinExistence type="predicted"/>
<dbReference type="PANTHER" id="PTHR37984">
    <property type="entry name" value="PROTEIN CBG26694"/>
    <property type="match status" value="1"/>
</dbReference>
<dbReference type="AlphaFoldDB" id="A0A9W6XC65"/>
<reference evidence="2" key="1">
    <citation type="submission" date="2023-04" db="EMBL/GenBank/DDBJ databases">
        <title>Phytophthora fragariaefolia NBRC 109709.</title>
        <authorList>
            <person name="Ichikawa N."/>
            <person name="Sato H."/>
            <person name="Tonouchi N."/>
        </authorList>
    </citation>
    <scope>NUCLEOTIDE SEQUENCE</scope>
    <source>
        <strain evidence="2">NBRC 109709</strain>
    </source>
</reference>
<organism evidence="2 3">
    <name type="scientific">Phytophthora fragariaefolia</name>
    <dbReference type="NCBI Taxonomy" id="1490495"/>
    <lineage>
        <taxon>Eukaryota</taxon>
        <taxon>Sar</taxon>
        <taxon>Stramenopiles</taxon>
        <taxon>Oomycota</taxon>
        <taxon>Peronosporomycetes</taxon>
        <taxon>Peronosporales</taxon>
        <taxon>Peronosporaceae</taxon>
        <taxon>Phytophthora</taxon>
    </lineage>
</organism>
<dbReference type="EMBL" id="BSXT01000875">
    <property type="protein sequence ID" value="GMF35569.1"/>
    <property type="molecule type" value="Genomic_DNA"/>
</dbReference>
<dbReference type="InterPro" id="IPR001584">
    <property type="entry name" value="Integrase_cat-core"/>
</dbReference>
<dbReference type="Gene3D" id="3.30.420.10">
    <property type="entry name" value="Ribonuclease H-like superfamily/Ribonuclease H"/>
    <property type="match status" value="1"/>
</dbReference>
<dbReference type="InterPro" id="IPR036397">
    <property type="entry name" value="RNaseH_sf"/>
</dbReference>
<keyword evidence="3" id="KW-1185">Reference proteome</keyword>
<name>A0A9W6XC65_9STRA</name>
<dbReference type="Gene3D" id="1.10.340.70">
    <property type="match status" value="1"/>
</dbReference>
<evidence type="ECO:0000313" key="3">
    <source>
        <dbReference type="Proteomes" id="UP001165121"/>
    </source>
</evidence>
<sequence length="179" mass="20771">MMVQEEVLQNCHDYLKWGHQGIGRTFHRVKVNYYWIGLYADVEMHVKSCPDGSSSKGRPQLREYSPGNVLAERPLQIMAGALSVVRHDRDPRFMSEVFQVFAEMMQSRSRTTLSYRPQANGQQECSVKTVLQSVRVYGEEPLQKDLDETVERQFFAINNSLDTTRKETPIYLVHVWDAQ</sequence>
<accession>A0A9W6XC65</accession>
<comment type="caution">
    <text evidence="2">The sequence shown here is derived from an EMBL/GenBank/DDBJ whole genome shotgun (WGS) entry which is preliminary data.</text>
</comment>
<dbReference type="Proteomes" id="UP001165121">
    <property type="component" value="Unassembled WGS sequence"/>
</dbReference>
<dbReference type="PROSITE" id="PS50994">
    <property type="entry name" value="INTEGRASE"/>
    <property type="match status" value="1"/>
</dbReference>
<dbReference type="Pfam" id="PF17921">
    <property type="entry name" value="Integrase_H2C2"/>
    <property type="match status" value="1"/>
</dbReference>
<feature type="domain" description="Integrase catalytic" evidence="1">
    <location>
        <begin position="75"/>
        <end position="177"/>
    </location>
</feature>